<dbReference type="RefSeq" id="WP_377124003.1">
    <property type="nucleotide sequence ID" value="NZ_JBHUON010000003.1"/>
</dbReference>
<dbReference type="Proteomes" id="UP001597601">
    <property type="component" value="Unassembled WGS sequence"/>
</dbReference>
<dbReference type="EMBL" id="JBHUON010000003">
    <property type="protein sequence ID" value="MFD2863959.1"/>
    <property type="molecule type" value="Genomic_DNA"/>
</dbReference>
<dbReference type="SUPFAM" id="SSF49464">
    <property type="entry name" value="Carboxypeptidase regulatory domain-like"/>
    <property type="match status" value="1"/>
</dbReference>
<dbReference type="InterPro" id="IPR008969">
    <property type="entry name" value="CarboxyPept-like_regulatory"/>
</dbReference>
<dbReference type="Gene3D" id="2.60.40.1120">
    <property type="entry name" value="Carboxypeptidase-like, regulatory domain"/>
    <property type="match status" value="1"/>
</dbReference>
<name>A0ABW5XLX6_9SPHI</name>
<gene>
    <name evidence="1" type="ORF">ACFSYC_04595</name>
</gene>
<protein>
    <submittedName>
        <fullName evidence="1">Carboxypeptidase-like regulatory domain-containing protein</fullName>
    </submittedName>
</protein>
<sequence length="403" mass="45551">MQTIRIIIIALLLPMVTLAQKVSVSGKVTSADTKATIPGASVYLSNSSVGTSTGNDGGFSLNGLNPGQYMLVVSAVGYESSTQTILINNQEVKLDVSLSPKIIALNEVRITPMSKSDRREALARFKTEFIGAGPYAADCKIVNPDVLSFSFLNNKAILQASTSDFLIVDNDALGYRIKFTLKSYESNVYTGDIVYKGARVFEEMKGGDSKKRKWYQRRDNVYYGSAMHFYRSLAKDSLEANGFKIYRLSRQMNNARPSDEEIEKALVRTSRFKRDSVMYWAKLQRSSHYINNKFKGKFLVKDIVQQSEKPGLFGLRFPDNLYVQYNKRWETNFYRDVYRSPDDLNYATTIVSMTGERTFIVFDKNGAIIGDGPFYEGDWSQQRISTQLPVDYLPYGKLPRSLP</sequence>
<proteinExistence type="predicted"/>
<accession>A0ABW5XLX6</accession>
<keyword evidence="2" id="KW-1185">Reference proteome</keyword>
<evidence type="ECO:0000313" key="2">
    <source>
        <dbReference type="Proteomes" id="UP001597601"/>
    </source>
</evidence>
<organism evidence="1 2">
    <name type="scientific">Mucilaginibacter antarcticus</name>
    <dbReference type="NCBI Taxonomy" id="1855725"/>
    <lineage>
        <taxon>Bacteria</taxon>
        <taxon>Pseudomonadati</taxon>
        <taxon>Bacteroidota</taxon>
        <taxon>Sphingobacteriia</taxon>
        <taxon>Sphingobacteriales</taxon>
        <taxon>Sphingobacteriaceae</taxon>
        <taxon>Mucilaginibacter</taxon>
    </lineage>
</organism>
<comment type="caution">
    <text evidence="1">The sequence shown here is derived from an EMBL/GenBank/DDBJ whole genome shotgun (WGS) entry which is preliminary data.</text>
</comment>
<dbReference type="Pfam" id="PF13715">
    <property type="entry name" value="CarbopepD_reg_2"/>
    <property type="match status" value="1"/>
</dbReference>
<reference evidence="2" key="1">
    <citation type="journal article" date="2019" name="Int. J. Syst. Evol. Microbiol.">
        <title>The Global Catalogue of Microorganisms (GCM) 10K type strain sequencing project: providing services to taxonomists for standard genome sequencing and annotation.</title>
        <authorList>
            <consortium name="The Broad Institute Genomics Platform"/>
            <consortium name="The Broad Institute Genome Sequencing Center for Infectious Disease"/>
            <person name="Wu L."/>
            <person name="Ma J."/>
        </authorList>
    </citation>
    <scope>NUCLEOTIDE SEQUENCE [LARGE SCALE GENOMIC DNA]</scope>
    <source>
        <strain evidence="2">KCTC 52232</strain>
    </source>
</reference>
<evidence type="ECO:0000313" key="1">
    <source>
        <dbReference type="EMBL" id="MFD2863959.1"/>
    </source>
</evidence>